<sequence>MKIRFFIMISVLVVIIAGCSNDESLSISDEEIQNQSFEEIAESAQGETVRMYMWGGDEGINQYIDEWVKPKLQETYDVTLERIPLDTNEIIQKLETEKRAGQEDGTIDIIWMNGENFKRAKEGELLFGPFVDQIPNVEDYYDTESLDFQYDFGKATEGFEAPFGKVQFVFHYDSSKIEEPPATLDELMEWIKQNPGKFTYPDPRDFTGNTFLRHVLYGKASSVEKILEEPFSEELAAEESANVWTYLNDIAPDLWREGQAYPSTLSELDRLYSQGEVWMTMGYNEARGEVLVEDGIFPDTTESFILEDTGSIGNTHFLSIPYNSPNKEAALVAIQLMLSPEAQLIKLKPTYWGENTPIDIDKLDQTKRQDFDSIDRGDTVLEQEHLMETFIPEIDATYVPWLKEKWIDEVASEQ</sequence>
<dbReference type="NCBIfam" id="NF008633">
    <property type="entry name" value="PRK11622.1"/>
    <property type="match status" value="1"/>
</dbReference>
<evidence type="ECO:0000313" key="1">
    <source>
        <dbReference type="EMBL" id="MEW9503037.1"/>
    </source>
</evidence>
<dbReference type="PROSITE" id="PS51257">
    <property type="entry name" value="PROKAR_LIPOPROTEIN"/>
    <property type="match status" value="1"/>
</dbReference>
<gene>
    <name evidence="1" type="ORF">AB1471_14695</name>
</gene>
<dbReference type="PANTHER" id="PTHR42779">
    <property type="entry name" value="PROTEIN YNJB"/>
    <property type="match status" value="1"/>
</dbReference>
<organism evidence="1 2">
    <name type="scientific">Jeotgalibacillus marinus</name>
    <dbReference type="NCBI Taxonomy" id="86667"/>
    <lineage>
        <taxon>Bacteria</taxon>
        <taxon>Bacillati</taxon>
        <taxon>Bacillota</taxon>
        <taxon>Bacilli</taxon>
        <taxon>Bacillales</taxon>
        <taxon>Caryophanaceae</taxon>
        <taxon>Jeotgalibacillus</taxon>
    </lineage>
</organism>
<dbReference type="PIRSF" id="PIRSF029172">
    <property type="entry name" value="UCP029172_ABC_sbc_YnjB"/>
    <property type="match status" value="1"/>
</dbReference>
<reference evidence="1 2" key="1">
    <citation type="journal article" date="1979" name="Int. J. Syst. Evol. Microbiol.">
        <title>Bacillus globisporus subsp. marinus subsp. nov.</title>
        <authorList>
            <person name="Liu H."/>
        </authorList>
    </citation>
    <scope>NUCLEOTIDE SEQUENCE [LARGE SCALE GENOMIC DNA]</scope>
    <source>
        <strain evidence="1 2">DSM 1297</strain>
    </source>
</reference>
<dbReference type="InterPro" id="IPR027020">
    <property type="entry name" value="YnjB"/>
</dbReference>
<dbReference type="PANTHER" id="PTHR42779:SF1">
    <property type="entry name" value="PROTEIN YNJB"/>
    <property type="match status" value="1"/>
</dbReference>
<dbReference type="RefSeq" id="WP_367780526.1">
    <property type="nucleotide sequence ID" value="NZ_JBFMIA010000021.1"/>
</dbReference>
<protein>
    <submittedName>
        <fullName evidence="1">ABC transporter substrate-binding protein</fullName>
    </submittedName>
</protein>
<dbReference type="Gene3D" id="3.40.190.10">
    <property type="entry name" value="Periplasmic binding protein-like II"/>
    <property type="match status" value="2"/>
</dbReference>
<dbReference type="Pfam" id="PF13416">
    <property type="entry name" value="SBP_bac_8"/>
    <property type="match status" value="1"/>
</dbReference>
<accession>A0ABV3Q6Y4</accession>
<dbReference type="SUPFAM" id="SSF53850">
    <property type="entry name" value="Periplasmic binding protein-like II"/>
    <property type="match status" value="1"/>
</dbReference>
<dbReference type="Proteomes" id="UP001556040">
    <property type="component" value="Unassembled WGS sequence"/>
</dbReference>
<dbReference type="InterPro" id="IPR006059">
    <property type="entry name" value="SBP"/>
</dbReference>
<keyword evidence="2" id="KW-1185">Reference proteome</keyword>
<comment type="caution">
    <text evidence="1">The sequence shown here is derived from an EMBL/GenBank/DDBJ whole genome shotgun (WGS) entry which is preliminary data.</text>
</comment>
<evidence type="ECO:0000313" key="2">
    <source>
        <dbReference type="Proteomes" id="UP001556040"/>
    </source>
</evidence>
<dbReference type="EMBL" id="JBFMIA010000021">
    <property type="protein sequence ID" value="MEW9503037.1"/>
    <property type="molecule type" value="Genomic_DNA"/>
</dbReference>
<name>A0ABV3Q6Y4_9BACL</name>
<proteinExistence type="predicted"/>